<sequence>MLLYGLFILITYCYTSLISHDVYYVNGLSNPFMPLGPRNGRLSPIVEEVLKRARFRSHHCRSLANSFPTCFVSSFNCPTSVHIGPLWARHKGNDKGSIAPTGKKNRGKTSPSLQTSNAVKNYRGSHYNNDLRNHDRFDNLHASHGYRGDVHTSGKSIPTSYTKGTLAYGHHKESNNKSAKLPHQSKHIDRGALSDLDTGTKNQKRNQNNKSKNRNSHNTIFGGMGTTRSHGPNRWLVKDFSDTEDDPIDMPPLSDIENDYVAHHKSQRGMSKPRSAVYGGDHVVPAKDNSDPLLAISMFNRRMAKDTQQLLRLSTERLNPLLKRMAHSNQRNQKVRISPLSEERLLAIKGKINTPIEIIDVKGRPVSRPQNKHIPQSVSTTEEPRPKGNRKNTTGRPKNHVDTPSTSTEKTGLDNQNSTDNDKSSNSDHSKALGITPNEFNSMVMDSPGIRLLECNSKAPLVKRGGPTAANLVEKLQQLKLAGFDGIVDMNSLFSVTPKVFSDADTRSSGLGLSGADFSSLGISNKSLITTLEQKGITKATTTQSRYIPAIRSFLSHLPEDYVPLRCMSIHAPTGSGKTLTYLLPLLDRLLSVDILHTQSDGVDLPNEDDLLRHIKSLYKEEVLVLTPSVELSVQSHMVIKELYHTYNLVRTKSGDTVLSPNEKPKSIRSKASDLFRTIGAKLLGRSTTQVIDGSNLSKPTDVSSSIPLFNIVAEIKPILLIGNANVVNQKRILKDLRNQQHELLNKAVETVKSLYNCFRTSGQLNITEPIELRRVIGVMFATAGRAHSLWQNHKSLDLKAIKYCVIDEYDGFLQFRRSPQSVSSASGKEIENPNVKAVLDAILTGRPAPPSGNVTSYSDKTGKYVFCLSASKLKDAHSCFGKLSTVLANSETISSLSKDSHVSPDCVSEDSATSDGDLQTEAVPPPNILHSMCLYSVADAKLALLRKILHAHPYEKSALVFCDSNGTAQFLESYLRGRFPSADITVLNCRQTKLERKRSFQTVLQSNLAGALRPEGRSRKYGSTPLRSVVISTQLNSRGIDFSGFSHVIHYDLPHDLTSYMHRSGRIGRAGNPGICVSLVEYKHFPVFSRVIANRLGTKIHNLEVFKGHLCRRPASPPR</sequence>
<dbReference type="Proteomes" id="UP001057455">
    <property type="component" value="Unassembled WGS sequence"/>
</dbReference>
<comment type="similarity">
    <text evidence="5">Belongs to the DEAD box helicase family.</text>
</comment>
<comment type="catalytic activity">
    <reaction evidence="5">
        <text>ATP + H2O = ADP + phosphate + H(+)</text>
        <dbReference type="Rhea" id="RHEA:13065"/>
        <dbReference type="ChEBI" id="CHEBI:15377"/>
        <dbReference type="ChEBI" id="CHEBI:15378"/>
        <dbReference type="ChEBI" id="CHEBI:30616"/>
        <dbReference type="ChEBI" id="CHEBI:43474"/>
        <dbReference type="ChEBI" id="CHEBI:456216"/>
        <dbReference type="EC" id="3.6.4.13"/>
    </reaction>
</comment>
<comment type="function">
    <text evidence="5">RNA helicase.</text>
</comment>
<evidence type="ECO:0000259" key="8">
    <source>
        <dbReference type="PROSITE" id="PS51194"/>
    </source>
</evidence>
<keyword evidence="7" id="KW-0732">Signal</keyword>
<dbReference type="SMART" id="SM00490">
    <property type="entry name" value="HELICc"/>
    <property type="match status" value="1"/>
</dbReference>
<evidence type="ECO:0000256" key="6">
    <source>
        <dbReference type="SAM" id="MobiDB-lite"/>
    </source>
</evidence>
<feature type="chain" id="PRO_5040907877" description="ATP-dependent RNA helicase" evidence="7">
    <location>
        <begin position="16"/>
        <end position="1120"/>
    </location>
</feature>
<dbReference type="InterPro" id="IPR011545">
    <property type="entry name" value="DEAD/DEAH_box_helicase_dom"/>
</dbReference>
<feature type="domain" description="Helicase C-terminal" evidence="8">
    <location>
        <begin position="945"/>
        <end position="1112"/>
    </location>
</feature>
<dbReference type="Pfam" id="PF00271">
    <property type="entry name" value="Helicase_C"/>
    <property type="match status" value="1"/>
</dbReference>
<protein>
    <recommendedName>
        <fullName evidence="5">ATP-dependent RNA helicase</fullName>
        <ecNumber evidence="5">3.6.4.13</ecNumber>
    </recommendedName>
</protein>
<dbReference type="PROSITE" id="PS51194">
    <property type="entry name" value="HELICASE_CTER"/>
    <property type="match status" value="1"/>
</dbReference>
<dbReference type="SUPFAM" id="SSF52540">
    <property type="entry name" value="P-loop containing nucleoside triphosphate hydrolases"/>
    <property type="match status" value="1"/>
</dbReference>
<evidence type="ECO:0000256" key="7">
    <source>
        <dbReference type="SAM" id="SignalP"/>
    </source>
</evidence>
<comment type="caution">
    <text evidence="9">The sequence shown here is derived from an EMBL/GenBank/DDBJ whole genome shotgun (WGS) entry which is preliminary data.</text>
</comment>
<keyword evidence="1 5" id="KW-0547">Nucleotide-binding</keyword>
<evidence type="ECO:0000256" key="3">
    <source>
        <dbReference type="ARBA" id="ARBA00022840"/>
    </source>
</evidence>
<dbReference type="AlphaFoldDB" id="A0A9W5TBL3"/>
<dbReference type="InterPro" id="IPR014001">
    <property type="entry name" value="Helicase_ATP-bd"/>
</dbReference>
<dbReference type="InterPro" id="IPR001650">
    <property type="entry name" value="Helicase_C-like"/>
</dbReference>
<name>A0A9W5TBL3_BABOV</name>
<evidence type="ECO:0000256" key="4">
    <source>
        <dbReference type="ARBA" id="ARBA00022884"/>
    </source>
</evidence>
<dbReference type="EMBL" id="BLIY01000007">
    <property type="protein sequence ID" value="GFE53733.1"/>
    <property type="molecule type" value="Genomic_DNA"/>
</dbReference>
<feature type="compositionally biased region" description="Polar residues" evidence="6">
    <location>
        <begin position="153"/>
        <end position="163"/>
    </location>
</feature>
<organism evidence="9 10">
    <name type="scientific">Babesia ovis</name>
    <dbReference type="NCBI Taxonomy" id="5869"/>
    <lineage>
        <taxon>Eukaryota</taxon>
        <taxon>Sar</taxon>
        <taxon>Alveolata</taxon>
        <taxon>Apicomplexa</taxon>
        <taxon>Aconoidasida</taxon>
        <taxon>Piroplasmida</taxon>
        <taxon>Babesiidae</taxon>
        <taxon>Babesia</taxon>
    </lineage>
</organism>
<reference evidence="9" key="1">
    <citation type="submission" date="2019-12" db="EMBL/GenBank/DDBJ databases">
        <title>Genome sequence of Babesia ovis.</title>
        <authorList>
            <person name="Yamagishi J."/>
            <person name="Sevinc F."/>
            <person name="Xuan X."/>
        </authorList>
    </citation>
    <scope>NUCLEOTIDE SEQUENCE</scope>
    <source>
        <strain evidence="9">Selcuk</strain>
    </source>
</reference>
<proteinExistence type="inferred from homology"/>
<dbReference type="Gene3D" id="3.40.50.300">
    <property type="entry name" value="P-loop containing nucleotide triphosphate hydrolases"/>
    <property type="match status" value="2"/>
</dbReference>
<comment type="domain">
    <text evidence="5">The Q motif is unique to and characteristic of the DEAD box family of RNA helicases and controls ATP binding and hydrolysis.</text>
</comment>
<keyword evidence="10" id="KW-1185">Reference proteome</keyword>
<dbReference type="GO" id="GO:0003724">
    <property type="term" value="F:RNA helicase activity"/>
    <property type="evidence" value="ECO:0007669"/>
    <property type="project" value="UniProtKB-EC"/>
</dbReference>
<feature type="region of interest" description="Disordered" evidence="6">
    <location>
        <begin position="363"/>
        <end position="440"/>
    </location>
</feature>
<evidence type="ECO:0000313" key="9">
    <source>
        <dbReference type="EMBL" id="GFE53733.1"/>
    </source>
</evidence>
<dbReference type="CDD" id="cd18787">
    <property type="entry name" value="SF2_C_DEAD"/>
    <property type="match status" value="1"/>
</dbReference>
<dbReference type="SMART" id="SM00487">
    <property type="entry name" value="DEXDc"/>
    <property type="match status" value="1"/>
</dbReference>
<feature type="compositionally biased region" description="Basic and acidic residues" evidence="6">
    <location>
        <begin position="129"/>
        <end position="152"/>
    </location>
</feature>
<feature type="compositionally biased region" description="Polar residues" evidence="6">
    <location>
        <begin position="108"/>
        <end position="119"/>
    </location>
</feature>
<keyword evidence="3 5" id="KW-0067">ATP-binding</keyword>
<evidence type="ECO:0000256" key="1">
    <source>
        <dbReference type="ARBA" id="ARBA00022741"/>
    </source>
</evidence>
<evidence type="ECO:0000256" key="5">
    <source>
        <dbReference type="RuleBase" id="RU365068"/>
    </source>
</evidence>
<gene>
    <name evidence="9" type="ORF">BaOVIS_011370</name>
</gene>
<dbReference type="PANTHER" id="PTHR24031">
    <property type="entry name" value="RNA HELICASE"/>
    <property type="match status" value="1"/>
</dbReference>
<feature type="compositionally biased region" description="Basic and acidic residues" evidence="6">
    <location>
        <begin position="420"/>
        <end position="431"/>
    </location>
</feature>
<dbReference type="EC" id="3.6.4.13" evidence="5"/>
<keyword evidence="2 5" id="KW-0378">Hydrolase</keyword>
<evidence type="ECO:0000313" key="10">
    <source>
        <dbReference type="Proteomes" id="UP001057455"/>
    </source>
</evidence>
<dbReference type="GO" id="GO:0005524">
    <property type="term" value="F:ATP binding"/>
    <property type="evidence" value="ECO:0007669"/>
    <property type="project" value="UniProtKB-UniRule"/>
</dbReference>
<feature type="region of interest" description="Disordered" evidence="6">
    <location>
        <begin position="898"/>
        <end position="922"/>
    </location>
</feature>
<feature type="region of interest" description="Disordered" evidence="6">
    <location>
        <begin position="93"/>
        <end position="228"/>
    </location>
</feature>
<dbReference type="InterPro" id="IPR027417">
    <property type="entry name" value="P-loop_NTPase"/>
</dbReference>
<dbReference type="Pfam" id="PF00270">
    <property type="entry name" value="DEAD"/>
    <property type="match status" value="1"/>
</dbReference>
<feature type="compositionally biased region" description="Polar residues" evidence="6">
    <location>
        <begin position="391"/>
        <end position="410"/>
    </location>
</feature>
<dbReference type="GO" id="GO:0016787">
    <property type="term" value="F:hydrolase activity"/>
    <property type="evidence" value="ECO:0007669"/>
    <property type="project" value="UniProtKB-KW"/>
</dbReference>
<keyword evidence="5 9" id="KW-0347">Helicase</keyword>
<dbReference type="OrthoDB" id="411785at2759"/>
<evidence type="ECO:0000256" key="2">
    <source>
        <dbReference type="ARBA" id="ARBA00022801"/>
    </source>
</evidence>
<feature type="signal peptide" evidence="7">
    <location>
        <begin position="1"/>
        <end position="15"/>
    </location>
</feature>
<keyword evidence="4 5" id="KW-0694">RNA-binding</keyword>
<accession>A0A9W5TBL3</accession>
<dbReference type="GO" id="GO:0003723">
    <property type="term" value="F:RNA binding"/>
    <property type="evidence" value="ECO:0007669"/>
    <property type="project" value="UniProtKB-UniRule"/>
</dbReference>